<proteinExistence type="predicted"/>
<sequence>MFNTDSLAWQWPPPPCLGACPRLVQQGLHTTPVNPSSEGERLHV</sequence>
<reference evidence="1" key="1">
    <citation type="journal article" date="2025" name="Microbiol. Spectr.">
        <title>Antimicrobial resistance and phylogenetic lineages of KPC-2-producing blood-borne Klebsiella pneumoniae subsp. pneumoniae from Kolkata, India during 2015-2024: Emergence of Klebsiella pneumoniae subsp. pneumoniae with blaKPC-2, blaNDM, and blaOXA-48-like triple carbapenemases.</title>
        <authorList>
            <person name="Halder G."/>
            <person name="Chaudhuri B.N."/>
            <person name="Veeraraghavan B."/>
            <person name="Denny P."/>
            <person name="Dutta P."/>
            <person name="Chakraborty M."/>
            <person name="Khan U.R."/>
            <person name="Ganguly S.S."/>
            <person name="Mandal S."/>
            <person name="Upadhyaya Y.P."/>
            <person name="Biswas B."/>
            <person name="Chakraborty A."/>
            <person name="Maiti S."/>
            <person name="Mondal H."/>
            <person name="Pal S."/>
            <person name="Dutta S."/>
        </authorList>
    </citation>
    <scope>NUCLEOTIDE SEQUENCE</scope>
    <source>
        <strain evidence="1">APCOLR130</strain>
    </source>
</reference>
<keyword evidence="1" id="KW-0614">Plasmid</keyword>
<evidence type="ECO:0000313" key="1">
    <source>
        <dbReference type="EMBL" id="MGC5605040.1"/>
    </source>
</evidence>
<comment type="caution">
    <text evidence="1">The sequence shown here is derived from an EMBL/GenBank/DDBJ whole genome shotgun (WGS) entry which is preliminary data.</text>
</comment>
<evidence type="ECO:0000313" key="2">
    <source>
        <dbReference type="Proteomes" id="UP001179876"/>
    </source>
</evidence>
<dbReference type="EMBL" id="JAMBLG020000046">
    <property type="protein sequence ID" value="MGC5605040.1"/>
    <property type="molecule type" value="Genomic_DNA"/>
</dbReference>
<accession>A0ACC7QM84</accession>
<reference evidence="1" key="2">
    <citation type="submission" date="2025-04" db="EMBL/GenBank/DDBJ databases">
        <authorList>
            <person name="Halder G."/>
            <person name="Ray Khan U."/>
            <person name="Dutta S."/>
        </authorList>
    </citation>
    <scope>NUCLEOTIDE SEQUENCE</scope>
    <source>
        <strain evidence="1">APCOLR130</strain>
    </source>
</reference>
<geneLocation type="plasmid" evidence="1">
    <name>ColRNAI</name>
</geneLocation>
<protein>
    <submittedName>
        <fullName evidence="1">Uncharacterized protein</fullName>
    </submittedName>
</protein>
<organism evidence="1 2">
    <name type="scientific">Klebsiella pneumoniae subsp. pneumoniae</name>
    <dbReference type="NCBI Taxonomy" id="72407"/>
    <lineage>
        <taxon>Bacteria</taxon>
        <taxon>Pseudomonadati</taxon>
        <taxon>Pseudomonadota</taxon>
        <taxon>Gammaproteobacteria</taxon>
        <taxon>Enterobacterales</taxon>
        <taxon>Enterobacteriaceae</taxon>
        <taxon>Klebsiella/Raoultella group</taxon>
        <taxon>Klebsiella</taxon>
        <taxon>Klebsiella pneumoniae complex</taxon>
    </lineage>
</organism>
<dbReference type="Proteomes" id="UP001179876">
    <property type="component" value="Unassembled WGS sequence"/>
</dbReference>
<gene>
    <name evidence="1" type="ORF">M3242_027525</name>
</gene>
<name>A0ACC7QM84_KLEPN</name>